<reference evidence="1" key="1">
    <citation type="journal article" date="2021" name="Environ. Microbiol.">
        <title>Gene family expansions and transcriptome signatures uncover fungal adaptations to wood decay.</title>
        <authorList>
            <person name="Hage H."/>
            <person name="Miyauchi S."/>
            <person name="Viragh M."/>
            <person name="Drula E."/>
            <person name="Min B."/>
            <person name="Chaduli D."/>
            <person name="Navarro D."/>
            <person name="Favel A."/>
            <person name="Norest M."/>
            <person name="Lesage-Meessen L."/>
            <person name="Balint B."/>
            <person name="Merenyi Z."/>
            <person name="de Eugenio L."/>
            <person name="Morin E."/>
            <person name="Martinez A.T."/>
            <person name="Baldrian P."/>
            <person name="Stursova M."/>
            <person name="Martinez M.J."/>
            <person name="Novotny C."/>
            <person name="Magnuson J.K."/>
            <person name="Spatafora J.W."/>
            <person name="Maurice S."/>
            <person name="Pangilinan J."/>
            <person name="Andreopoulos W."/>
            <person name="LaButti K."/>
            <person name="Hundley H."/>
            <person name="Na H."/>
            <person name="Kuo A."/>
            <person name="Barry K."/>
            <person name="Lipzen A."/>
            <person name="Henrissat B."/>
            <person name="Riley R."/>
            <person name="Ahrendt S."/>
            <person name="Nagy L.G."/>
            <person name="Grigoriev I.V."/>
            <person name="Martin F."/>
            <person name="Rosso M.N."/>
        </authorList>
    </citation>
    <scope>NUCLEOTIDE SEQUENCE</scope>
    <source>
        <strain evidence="1">CBS 384.51</strain>
    </source>
</reference>
<proteinExistence type="predicted"/>
<accession>A0ACB8U3K8</accession>
<comment type="caution">
    <text evidence="1">The sequence shown here is derived from an EMBL/GenBank/DDBJ whole genome shotgun (WGS) entry which is preliminary data.</text>
</comment>
<evidence type="ECO:0000313" key="1">
    <source>
        <dbReference type="EMBL" id="KAI0088893.1"/>
    </source>
</evidence>
<name>A0ACB8U3K8_9APHY</name>
<dbReference type="Proteomes" id="UP001055072">
    <property type="component" value="Unassembled WGS sequence"/>
</dbReference>
<evidence type="ECO:0000313" key="2">
    <source>
        <dbReference type="Proteomes" id="UP001055072"/>
    </source>
</evidence>
<keyword evidence="2" id="KW-1185">Reference proteome</keyword>
<protein>
    <submittedName>
        <fullName evidence="1">Uncharacterized protein</fullName>
    </submittedName>
</protein>
<gene>
    <name evidence="1" type="ORF">BDY19DRAFT_155163</name>
</gene>
<dbReference type="EMBL" id="MU274912">
    <property type="protein sequence ID" value="KAI0088893.1"/>
    <property type="molecule type" value="Genomic_DNA"/>
</dbReference>
<organism evidence="1 2">
    <name type="scientific">Irpex rosettiformis</name>
    <dbReference type="NCBI Taxonomy" id="378272"/>
    <lineage>
        <taxon>Eukaryota</taxon>
        <taxon>Fungi</taxon>
        <taxon>Dikarya</taxon>
        <taxon>Basidiomycota</taxon>
        <taxon>Agaricomycotina</taxon>
        <taxon>Agaricomycetes</taxon>
        <taxon>Polyporales</taxon>
        <taxon>Irpicaceae</taxon>
        <taxon>Irpex</taxon>
    </lineage>
</organism>
<sequence length="323" mass="35854">MEGMNVETFFGPSFVILCISFILYGLLCAQIYYYYTTYQDHLALKLVVLLLFILETVHVAASIHMLYGYLIINFANPAGIINISWSFKLLVYLEQTVDPLVQSYYIYRVWCVSQNKILSLALVSVLLARIAVALRGAAYVCIFDTWLPLGNEKLLNIYLNATLALSASVDFLVTFALTYYFTVKCRSSAHARSTKKILLKLTYYSITAGALTAVANLVSLIWFNTSPTSQTYFAILQMALHLTGNAMLAVLNARRSIARSAASPNGISLELSQLSHGSSQPERAIHILQETLQVRDDKWNVAKHVNSSQSSQLVSSHAGTLAV</sequence>